<gene>
    <name evidence="2" type="ORF">ACFQJ9_13825</name>
</gene>
<organism evidence="2 3">
    <name type="scientific">Halospeciosus flavus</name>
    <dbReference type="NCBI Taxonomy" id="3032283"/>
    <lineage>
        <taxon>Archaea</taxon>
        <taxon>Methanobacteriati</taxon>
        <taxon>Methanobacteriota</taxon>
        <taxon>Stenosarchaea group</taxon>
        <taxon>Halobacteria</taxon>
        <taxon>Halobacteriales</taxon>
        <taxon>Halobacteriaceae</taxon>
        <taxon>Halospeciosus</taxon>
    </lineage>
</organism>
<protein>
    <recommendedName>
        <fullName evidence="4">Lipoprotein</fullName>
    </recommendedName>
</protein>
<dbReference type="AlphaFoldDB" id="A0ABD5Z5Q5"/>
<proteinExistence type="predicted"/>
<evidence type="ECO:0000313" key="3">
    <source>
        <dbReference type="Proteomes" id="UP001596447"/>
    </source>
</evidence>
<evidence type="ECO:0000313" key="2">
    <source>
        <dbReference type="EMBL" id="MFC7200478.1"/>
    </source>
</evidence>
<reference evidence="2 3" key="1">
    <citation type="journal article" date="2019" name="Int. J. Syst. Evol. Microbiol.">
        <title>The Global Catalogue of Microorganisms (GCM) 10K type strain sequencing project: providing services to taxonomists for standard genome sequencing and annotation.</title>
        <authorList>
            <consortium name="The Broad Institute Genomics Platform"/>
            <consortium name="The Broad Institute Genome Sequencing Center for Infectious Disease"/>
            <person name="Wu L."/>
            <person name="Ma J."/>
        </authorList>
    </citation>
    <scope>NUCLEOTIDE SEQUENCE [LARGE SCALE GENOMIC DNA]</scope>
    <source>
        <strain evidence="2 3">XZGYJ-43</strain>
    </source>
</reference>
<name>A0ABD5Z5Q5_9EURY</name>
<feature type="compositionally biased region" description="Basic and acidic residues" evidence="1">
    <location>
        <begin position="663"/>
        <end position="675"/>
    </location>
</feature>
<evidence type="ECO:0000256" key="1">
    <source>
        <dbReference type="SAM" id="MobiDB-lite"/>
    </source>
</evidence>
<dbReference type="Proteomes" id="UP001596447">
    <property type="component" value="Unassembled WGS sequence"/>
</dbReference>
<comment type="caution">
    <text evidence="2">The sequence shown here is derived from an EMBL/GenBank/DDBJ whole genome shotgun (WGS) entry which is preliminary data.</text>
</comment>
<dbReference type="RefSeq" id="WP_279527258.1">
    <property type="nucleotide sequence ID" value="NZ_CP122312.1"/>
</dbReference>
<accession>A0ABD5Z5Q5</accession>
<feature type="region of interest" description="Disordered" evidence="1">
    <location>
        <begin position="656"/>
        <end position="684"/>
    </location>
</feature>
<sequence length="684" mass="72818">MHGSSLRRRELLTLLGGGTAAGLAGCAGVLPGGEQSSGPTEPVGDDRARRLAEQFAPTLYFDAAETWFPTDPRPYASEQDGERVVTGFDAVDGYLRDYEAQGGAPPNPTVFYNARTYPDTTLSVVQFWSYSAFDQFTTNFHWHDWEVLHVFVDDRSGAAQLYVASAHARKVPNNEFLDPQTEPRVLAELGSHSSGVSLNAEAASFQRFSLGSLSADVTNDSIDAVEALTDFPVAYGLPRDEGYRLPYVVPELDGKPVYDHPEIPHFEREHLAPPELTVRSFADLATPPTDLPPRETGVTLGPEGGETETDHTYSLAPTTAVEDISAFTGPQLSFEFAIPKFAENAVASHLTTTAAPWTQPRYRDPLADVTDSRHRAALADRYGLSPGGLGTQIVGVLRDVVPNGDAPDGEGVTTTDPTVESVALVESDPVAVPSFGGVVVARGLPAGEHRLTVNTAGKAPYAERVRVNGDNGETATAGPDGHVGLVANRDATKLRVDPTTVDADLREFSVADDFGGELYRTHLDGTDAVYVHRGGAYTAEVVDADGAVGAFRFNHDLASDRPATVERPRTGKASLASFLADISAGTRRTVQQSAADGVAPGVRGLLTALDAVREAAERAAERASAGDAKGANARLRAVQTRLSKVRDALATVRGAMPNGTSRAAEKRLSQAERRTKQALAAEKL</sequence>
<dbReference type="EMBL" id="JBHTAR010000011">
    <property type="protein sequence ID" value="MFC7200478.1"/>
    <property type="molecule type" value="Genomic_DNA"/>
</dbReference>
<keyword evidence="3" id="KW-1185">Reference proteome</keyword>
<dbReference type="PROSITE" id="PS51257">
    <property type="entry name" value="PROKAR_LIPOPROTEIN"/>
    <property type="match status" value="1"/>
</dbReference>
<evidence type="ECO:0008006" key="4">
    <source>
        <dbReference type="Google" id="ProtNLM"/>
    </source>
</evidence>